<gene>
    <name evidence="2" type="ORF">BC938DRAFT_478221</name>
</gene>
<protein>
    <recommendedName>
        <fullName evidence="4">CTLH domain-containing protein</fullName>
    </recommendedName>
</protein>
<evidence type="ECO:0008006" key="4">
    <source>
        <dbReference type="Google" id="ProtNLM"/>
    </source>
</evidence>
<feature type="region of interest" description="Disordered" evidence="1">
    <location>
        <begin position="311"/>
        <end position="330"/>
    </location>
</feature>
<keyword evidence="3" id="KW-1185">Reference proteome</keyword>
<feature type="region of interest" description="Disordered" evidence="1">
    <location>
        <begin position="1"/>
        <end position="22"/>
    </location>
</feature>
<reference evidence="2 3" key="1">
    <citation type="journal article" date="2018" name="New Phytol.">
        <title>Phylogenomics of Endogonaceae and evolution of mycorrhizas within Mucoromycota.</title>
        <authorList>
            <person name="Chang Y."/>
            <person name="Desiro A."/>
            <person name="Na H."/>
            <person name="Sandor L."/>
            <person name="Lipzen A."/>
            <person name="Clum A."/>
            <person name="Barry K."/>
            <person name="Grigoriev I.V."/>
            <person name="Martin F.M."/>
            <person name="Stajich J.E."/>
            <person name="Smith M.E."/>
            <person name="Bonito G."/>
            <person name="Spatafora J.W."/>
        </authorList>
    </citation>
    <scope>NUCLEOTIDE SEQUENCE [LARGE SCALE GENOMIC DNA]</scope>
    <source>
        <strain evidence="2 3">AD002</strain>
    </source>
</reference>
<dbReference type="AlphaFoldDB" id="A0A433QN94"/>
<dbReference type="EMBL" id="RBNJ01003152">
    <property type="protein sequence ID" value="RUS31228.1"/>
    <property type="molecule type" value="Genomic_DNA"/>
</dbReference>
<evidence type="ECO:0000313" key="3">
    <source>
        <dbReference type="Proteomes" id="UP000274822"/>
    </source>
</evidence>
<dbReference type="Proteomes" id="UP000274822">
    <property type="component" value="Unassembled WGS sequence"/>
</dbReference>
<name>A0A433QN94_9FUNG</name>
<feature type="compositionally biased region" description="Polar residues" evidence="1">
    <location>
        <begin position="321"/>
        <end position="330"/>
    </location>
</feature>
<sequence>MHAGGKKQLTNSSFHSSSNPTLTSPPLITNQFIELLRASPDNQAKALAFLQDRLVPLAHKGSSDADAELRKAMLYLVYGPRRPTGGAEDGAERRAGEENEWSLTYLATLATHVHQRLLQYLGVHEPRLTLAARYLCIIHNMHHFIRGEELSVPEAEGLLMPDTEDEDEVAEAAAEEEEVTESEERSVAPGMHLYPSSHHHFHTPRTNPLSFHPQVTLQPHTQARCALILAHGSLPSAFMASLSRMRISRPLVASLVTEYCAYRGLVVGNYIGESQLVSQDEVVAPAAEVEMDWGEEEAKRRGLLGLRKIRDLTTPPHPLTSGPSTPNDRPLSTQILDELHELGFDRPYVRMYAAHRDGREMEFEVEEGDDDATPVSPQLYFALKRCEFLERIRAGEWERAVEGVREGMAPLTVHDPALVQPLKDTVMLLAYRDAPSVPRGLARRFLKGCGIDECVEGGDAERMAGTEWWGKARVEDEAEAEAKKDKQTGGIKEVVEEIWSKFNYYTLAGPLYAALGTYLGLPEPALVRVMAGLLEVHTKYYEMQQDEDRATGTLSVPHRFAPILSIDLLKRPDPYLQPPSAKTKVKDEAKDEETLQEAEAMQSGLELSREEVEKKEEAARRNHLVENDIATVQDVMACTRYEAIDMLLQHGGTLNGLLGELFG</sequence>
<proteinExistence type="predicted"/>
<accession>A0A433QN94</accession>
<comment type="caution">
    <text evidence="2">The sequence shown here is derived from an EMBL/GenBank/DDBJ whole genome shotgun (WGS) entry which is preliminary data.</text>
</comment>
<organism evidence="2 3">
    <name type="scientific">Jimgerdemannia flammicorona</name>
    <dbReference type="NCBI Taxonomy" id="994334"/>
    <lineage>
        <taxon>Eukaryota</taxon>
        <taxon>Fungi</taxon>
        <taxon>Fungi incertae sedis</taxon>
        <taxon>Mucoromycota</taxon>
        <taxon>Mucoromycotina</taxon>
        <taxon>Endogonomycetes</taxon>
        <taxon>Endogonales</taxon>
        <taxon>Endogonaceae</taxon>
        <taxon>Jimgerdemannia</taxon>
    </lineage>
</organism>
<evidence type="ECO:0000256" key="1">
    <source>
        <dbReference type="SAM" id="MobiDB-lite"/>
    </source>
</evidence>
<evidence type="ECO:0000313" key="2">
    <source>
        <dbReference type="EMBL" id="RUS31228.1"/>
    </source>
</evidence>